<keyword evidence="2" id="KW-1185">Reference proteome</keyword>
<organism evidence="1 2">
    <name type="scientific">Bimuria novae-zelandiae CBS 107.79</name>
    <dbReference type="NCBI Taxonomy" id="1447943"/>
    <lineage>
        <taxon>Eukaryota</taxon>
        <taxon>Fungi</taxon>
        <taxon>Dikarya</taxon>
        <taxon>Ascomycota</taxon>
        <taxon>Pezizomycotina</taxon>
        <taxon>Dothideomycetes</taxon>
        <taxon>Pleosporomycetidae</taxon>
        <taxon>Pleosporales</taxon>
        <taxon>Massarineae</taxon>
        <taxon>Didymosphaeriaceae</taxon>
        <taxon>Bimuria</taxon>
    </lineage>
</organism>
<protein>
    <submittedName>
        <fullName evidence="1">Uncharacterized protein</fullName>
    </submittedName>
</protein>
<proteinExistence type="predicted"/>
<dbReference type="Proteomes" id="UP000800036">
    <property type="component" value="Unassembled WGS sequence"/>
</dbReference>
<name>A0A6A5VBY9_9PLEO</name>
<accession>A0A6A5VBY9</accession>
<reference evidence="1" key="1">
    <citation type="journal article" date="2020" name="Stud. Mycol.">
        <title>101 Dothideomycetes genomes: a test case for predicting lifestyles and emergence of pathogens.</title>
        <authorList>
            <person name="Haridas S."/>
            <person name="Albert R."/>
            <person name="Binder M."/>
            <person name="Bloem J."/>
            <person name="Labutti K."/>
            <person name="Salamov A."/>
            <person name="Andreopoulos B."/>
            <person name="Baker S."/>
            <person name="Barry K."/>
            <person name="Bills G."/>
            <person name="Bluhm B."/>
            <person name="Cannon C."/>
            <person name="Castanera R."/>
            <person name="Culley D."/>
            <person name="Daum C."/>
            <person name="Ezra D."/>
            <person name="Gonzalez J."/>
            <person name="Henrissat B."/>
            <person name="Kuo A."/>
            <person name="Liang C."/>
            <person name="Lipzen A."/>
            <person name="Lutzoni F."/>
            <person name="Magnuson J."/>
            <person name="Mondo S."/>
            <person name="Nolan M."/>
            <person name="Ohm R."/>
            <person name="Pangilinan J."/>
            <person name="Park H.-J."/>
            <person name="Ramirez L."/>
            <person name="Alfaro M."/>
            <person name="Sun H."/>
            <person name="Tritt A."/>
            <person name="Yoshinaga Y."/>
            <person name="Zwiers L.-H."/>
            <person name="Turgeon B."/>
            <person name="Goodwin S."/>
            <person name="Spatafora J."/>
            <person name="Crous P."/>
            <person name="Grigoriev I."/>
        </authorList>
    </citation>
    <scope>NUCLEOTIDE SEQUENCE</scope>
    <source>
        <strain evidence="1">CBS 107.79</strain>
    </source>
</reference>
<evidence type="ECO:0000313" key="2">
    <source>
        <dbReference type="Proteomes" id="UP000800036"/>
    </source>
</evidence>
<gene>
    <name evidence="1" type="ORF">BU23DRAFT_464551</name>
</gene>
<dbReference type="EMBL" id="ML976680">
    <property type="protein sequence ID" value="KAF1973512.1"/>
    <property type="molecule type" value="Genomic_DNA"/>
</dbReference>
<feature type="non-terminal residue" evidence="1">
    <location>
        <position position="1"/>
    </location>
</feature>
<dbReference type="AlphaFoldDB" id="A0A6A5VBY9"/>
<dbReference type="OrthoDB" id="3795213at2759"/>
<evidence type="ECO:0000313" key="1">
    <source>
        <dbReference type="EMBL" id="KAF1973512.1"/>
    </source>
</evidence>
<sequence>GLISITKRDFFRMFYRAWHTAFKYKTIITLCKTPSRPTWGEFLSGCTLFR</sequence>